<evidence type="ECO:0000313" key="3">
    <source>
        <dbReference type="EMBL" id="SVD91168.1"/>
    </source>
</evidence>
<keyword evidence="2" id="KW-1133">Transmembrane helix</keyword>
<protein>
    <submittedName>
        <fullName evidence="3">Uncharacterized protein</fullName>
    </submittedName>
</protein>
<feature type="region of interest" description="Disordered" evidence="1">
    <location>
        <begin position="30"/>
        <end position="65"/>
    </location>
</feature>
<reference evidence="3" key="1">
    <citation type="submission" date="2018-05" db="EMBL/GenBank/DDBJ databases">
        <authorList>
            <person name="Lanie J.A."/>
            <person name="Ng W.-L."/>
            <person name="Kazmierczak K.M."/>
            <person name="Andrzejewski T.M."/>
            <person name="Davidsen T.M."/>
            <person name="Wayne K.J."/>
            <person name="Tettelin H."/>
            <person name="Glass J.I."/>
            <person name="Rusch D."/>
            <person name="Podicherti R."/>
            <person name="Tsui H.-C.T."/>
            <person name="Winkler M.E."/>
        </authorList>
    </citation>
    <scope>NUCLEOTIDE SEQUENCE</scope>
</reference>
<gene>
    <name evidence="3" type="ORF">METZ01_LOCUS444022</name>
</gene>
<feature type="compositionally biased region" description="Basic and acidic residues" evidence="1">
    <location>
        <begin position="30"/>
        <end position="50"/>
    </location>
</feature>
<accession>A0A382Z8Z2</accession>
<dbReference type="AlphaFoldDB" id="A0A382Z8Z2"/>
<name>A0A382Z8Z2_9ZZZZ</name>
<dbReference type="EMBL" id="UINC01181463">
    <property type="protein sequence ID" value="SVD91168.1"/>
    <property type="molecule type" value="Genomic_DNA"/>
</dbReference>
<proteinExistence type="predicted"/>
<sequence>MNKDSWIALIIASIITIIASTPLYYSRDYSRGSKSKFSEGSDTKVSEPMKRTGQISGSTTESAIP</sequence>
<evidence type="ECO:0000256" key="2">
    <source>
        <dbReference type="SAM" id="Phobius"/>
    </source>
</evidence>
<evidence type="ECO:0000256" key="1">
    <source>
        <dbReference type="SAM" id="MobiDB-lite"/>
    </source>
</evidence>
<feature type="compositionally biased region" description="Polar residues" evidence="1">
    <location>
        <begin position="53"/>
        <end position="65"/>
    </location>
</feature>
<feature type="transmembrane region" description="Helical" evidence="2">
    <location>
        <begin position="6"/>
        <end position="25"/>
    </location>
</feature>
<organism evidence="3">
    <name type="scientific">marine metagenome</name>
    <dbReference type="NCBI Taxonomy" id="408172"/>
    <lineage>
        <taxon>unclassified sequences</taxon>
        <taxon>metagenomes</taxon>
        <taxon>ecological metagenomes</taxon>
    </lineage>
</organism>
<keyword evidence="2" id="KW-0472">Membrane</keyword>
<keyword evidence="2" id="KW-0812">Transmembrane</keyword>